<proteinExistence type="inferred from homology"/>
<dbReference type="EMBL" id="LJZO01000010">
    <property type="protein sequence ID" value="ROV99660.1"/>
    <property type="molecule type" value="Genomic_DNA"/>
</dbReference>
<dbReference type="SUPFAM" id="SSF51445">
    <property type="entry name" value="(Trans)glycosidases"/>
    <property type="match status" value="1"/>
</dbReference>
<name>A0A423W8J3_CYTCH</name>
<dbReference type="GO" id="GO:0005975">
    <property type="term" value="P:carbohydrate metabolic process"/>
    <property type="evidence" value="ECO:0007669"/>
    <property type="project" value="InterPro"/>
</dbReference>
<dbReference type="SMART" id="SM00636">
    <property type="entry name" value="Glyco_18"/>
    <property type="match status" value="1"/>
</dbReference>
<dbReference type="GO" id="GO:0008843">
    <property type="term" value="F:endochitinase activity"/>
    <property type="evidence" value="ECO:0007669"/>
    <property type="project" value="UniProtKB-EC"/>
</dbReference>
<evidence type="ECO:0000313" key="5">
    <source>
        <dbReference type="EMBL" id="ROV99660.1"/>
    </source>
</evidence>
<feature type="chain" id="PRO_5019240743" description="chitinase" evidence="3">
    <location>
        <begin position="24"/>
        <end position="430"/>
    </location>
</feature>
<evidence type="ECO:0000259" key="4">
    <source>
        <dbReference type="PROSITE" id="PS51910"/>
    </source>
</evidence>
<comment type="caution">
    <text evidence="5">The sequence shown here is derived from an EMBL/GenBank/DDBJ whole genome shotgun (WGS) entry which is preliminary data.</text>
</comment>
<dbReference type="Gene3D" id="3.10.50.10">
    <property type="match status" value="1"/>
</dbReference>
<reference evidence="5 6" key="1">
    <citation type="submission" date="2015-09" db="EMBL/GenBank/DDBJ databases">
        <title>Host preference determinants of Valsa canker pathogens revealed by comparative genomics.</title>
        <authorList>
            <person name="Yin Z."/>
            <person name="Huang L."/>
        </authorList>
    </citation>
    <scope>NUCLEOTIDE SEQUENCE [LARGE SCALE GENOMIC DNA]</scope>
    <source>
        <strain evidence="5 6">YSFL</strain>
    </source>
</reference>
<dbReference type="OrthoDB" id="73875at2759"/>
<dbReference type="PANTHER" id="PTHR11177:SF378">
    <property type="entry name" value="CHITINASE"/>
    <property type="match status" value="1"/>
</dbReference>
<dbReference type="PROSITE" id="PS51910">
    <property type="entry name" value="GH18_2"/>
    <property type="match status" value="1"/>
</dbReference>
<evidence type="ECO:0000256" key="2">
    <source>
        <dbReference type="ARBA" id="ARBA00012729"/>
    </source>
</evidence>
<dbReference type="Pfam" id="PF00704">
    <property type="entry name" value="Glyco_hydro_18"/>
    <property type="match status" value="1"/>
</dbReference>
<dbReference type="STRING" id="252740.A0A423W8J3"/>
<dbReference type="Gene3D" id="3.20.20.80">
    <property type="entry name" value="Glycosidases"/>
    <property type="match status" value="1"/>
</dbReference>
<dbReference type="AlphaFoldDB" id="A0A423W8J3"/>
<dbReference type="InterPro" id="IPR001223">
    <property type="entry name" value="Glyco_hydro18_cat"/>
</dbReference>
<feature type="signal peptide" evidence="3">
    <location>
        <begin position="1"/>
        <end position="23"/>
    </location>
</feature>
<sequence>MKKVFADQIIIACLWLFAGLVLGSSSPVAHSNRPVCLMYLTGQHDVIPSDEELIKPITHVALAFMRSDMFLDPDRDEWPLFRSVESARQAFAINSADILVAIGGWGDNGFVAAARNDTSRKMFAQNVARMVEATGADGVDIDWEYPGGNGEDYKQVPNSEKEWEIEAYPLLLGEIRSALGPDKLMTAAVPGLERDMIAFTRSTVPRIMEHLDLLNVMTYDLMNRRDSVTKHHSSIKASRDALQAYMARGAPAERLNLGLGFYAKWFRADREDCSAARTPVGCRTLLLEDPVTGGDLGRAGGFSWHDEVPGGVKESFRRALSYHEYDEDEGATYYYDDEEAIWWTFDGPYSIQEKVKKLTGEMGLGGTFAWGLGEDAPDFTHLGALLGLVNSSDRYEGVGDVVEPVKDEFSDNLNQVTMSREQHRRVLPGI</sequence>
<dbReference type="Proteomes" id="UP000284375">
    <property type="component" value="Unassembled WGS sequence"/>
</dbReference>
<evidence type="ECO:0000256" key="1">
    <source>
        <dbReference type="ARBA" id="ARBA00008682"/>
    </source>
</evidence>
<dbReference type="InterPro" id="IPR050314">
    <property type="entry name" value="Glycosyl_Hydrlase_18"/>
</dbReference>
<dbReference type="InterPro" id="IPR029070">
    <property type="entry name" value="Chitinase_insertion_sf"/>
</dbReference>
<evidence type="ECO:0000256" key="3">
    <source>
        <dbReference type="SAM" id="SignalP"/>
    </source>
</evidence>
<dbReference type="InterPro" id="IPR011583">
    <property type="entry name" value="Chitinase_II/V-like_cat"/>
</dbReference>
<protein>
    <recommendedName>
        <fullName evidence="2">chitinase</fullName>
        <ecNumber evidence="2">3.2.1.14</ecNumber>
    </recommendedName>
</protein>
<accession>A0A423W8J3</accession>
<dbReference type="EC" id="3.2.1.14" evidence="2"/>
<dbReference type="GO" id="GO:0008061">
    <property type="term" value="F:chitin binding"/>
    <property type="evidence" value="ECO:0007669"/>
    <property type="project" value="InterPro"/>
</dbReference>
<comment type="similarity">
    <text evidence="1">Belongs to the glycosyl hydrolase 18 family. Chitinase class V subfamily.</text>
</comment>
<dbReference type="GO" id="GO:0006032">
    <property type="term" value="P:chitin catabolic process"/>
    <property type="evidence" value="ECO:0007669"/>
    <property type="project" value="TreeGrafter"/>
</dbReference>
<dbReference type="FunFam" id="3.20.20.80:FF:000159">
    <property type="entry name" value="Class V chitinase, putative"/>
    <property type="match status" value="1"/>
</dbReference>
<organism evidence="5 6">
    <name type="scientific">Cytospora chrysosperma</name>
    <name type="common">Cytospora canker fungus</name>
    <name type="synonym">Sphaeria chrysosperma</name>
    <dbReference type="NCBI Taxonomy" id="252740"/>
    <lineage>
        <taxon>Eukaryota</taxon>
        <taxon>Fungi</taxon>
        <taxon>Dikarya</taxon>
        <taxon>Ascomycota</taxon>
        <taxon>Pezizomycotina</taxon>
        <taxon>Sordariomycetes</taxon>
        <taxon>Sordariomycetidae</taxon>
        <taxon>Diaporthales</taxon>
        <taxon>Cytosporaceae</taxon>
        <taxon>Cytospora</taxon>
    </lineage>
</organism>
<keyword evidence="3" id="KW-0732">Signal</keyword>
<dbReference type="PANTHER" id="PTHR11177">
    <property type="entry name" value="CHITINASE"/>
    <property type="match status" value="1"/>
</dbReference>
<keyword evidence="6" id="KW-1185">Reference proteome</keyword>
<dbReference type="GO" id="GO:0005576">
    <property type="term" value="C:extracellular region"/>
    <property type="evidence" value="ECO:0007669"/>
    <property type="project" value="TreeGrafter"/>
</dbReference>
<gene>
    <name evidence="5" type="ORF">VSDG_03084</name>
</gene>
<evidence type="ECO:0000313" key="6">
    <source>
        <dbReference type="Proteomes" id="UP000284375"/>
    </source>
</evidence>
<dbReference type="InterPro" id="IPR017853">
    <property type="entry name" value="GH"/>
</dbReference>
<feature type="domain" description="GH18" evidence="4">
    <location>
        <begin position="34"/>
        <end position="392"/>
    </location>
</feature>